<protein>
    <submittedName>
        <fullName evidence="1">Spo0E family sporulation regulatory protein-aspartic acid phosphatase</fullName>
    </submittedName>
</protein>
<dbReference type="EMBL" id="JAHXPT010000009">
    <property type="protein sequence ID" value="MBW6410769.1"/>
    <property type="molecule type" value="Genomic_DNA"/>
</dbReference>
<organism evidence="1 2">
    <name type="scientific">Clostridium weizhouense</name>
    <dbReference type="NCBI Taxonomy" id="2859781"/>
    <lineage>
        <taxon>Bacteria</taxon>
        <taxon>Bacillati</taxon>
        <taxon>Bacillota</taxon>
        <taxon>Clostridia</taxon>
        <taxon>Eubacteriales</taxon>
        <taxon>Clostridiaceae</taxon>
        <taxon>Clostridium</taxon>
    </lineage>
</organism>
<evidence type="ECO:0000313" key="2">
    <source>
        <dbReference type="Proteomes" id="UP001519921"/>
    </source>
</evidence>
<keyword evidence="2" id="KW-1185">Reference proteome</keyword>
<name>A0ABS7AQ24_9CLOT</name>
<evidence type="ECO:0000313" key="1">
    <source>
        <dbReference type="EMBL" id="MBW6410769.1"/>
    </source>
</evidence>
<sequence length="58" mass="7129">MISDELRRRRLKLREELYKSIHKFGIDNENSLRISQEIDKIIVEEMKLQLFKSKLAYY</sequence>
<dbReference type="Proteomes" id="UP001519921">
    <property type="component" value="Unassembled WGS sequence"/>
</dbReference>
<dbReference type="InterPro" id="IPR018540">
    <property type="entry name" value="Spo0E-like"/>
</dbReference>
<gene>
    <name evidence="1" type="ORF">KYD98_11760</name>
</gene>
<dbReference type="RefSeq" id="WP_219780233.1">
    <property type="nucleotide sequence ID" value="NZ_JAHXPT010000009.1"/>
</dbReference>
<proteinExistence type="predicted"/>
<dbReference type="SUPFAM" id="SSF140500">
    <property type="entry name" value="BAS1536-like"/>
    <property type="match status" value="1"/>
</dbReference>
<reference evidence="1 2" key="1">
    <citation type="submission" date="2021-07" db="EMBL/GenBank/DDBJ databases">
        <title>Clostridium weizhouense sp. nov., an anaerobic bacterium isolated from activated sludge of Petroleum wastewater.</title>
        <authorList>
            <person name="Li Q."/>
        </authorList>
    </citation>
    <scope>NUCLEOTIDE SEQUENCE [LARGE SCALE GENOMIC DNA]</scope>
    <source>
        <strain evidence="1 2">YB-6</strain>
    </source>
</reference>
<dbReference type="InterPro" id="IPR037208">
    <property type="entry name" value="Spo0E-like_sf"/>
</dbReference>
<comment type="caution">
    <text evidence="1">The sequence shown here is derived from an EMBL/GenBank/DDBJ whole genome shotgun (WGS) entry which is preliminary data.</text>
</comment>
<dbReference type="InterPro" id="IPR036638">
    <property type="entry name" value="HLH_DNA-bd_sf"/>
</dbReference>
<accession>A0ABS7AQ24</accession>
<dbReference type="Gene3D" id="4.10.280.10">
    <property type="entry name" value="Helix-loop-helix DNA-binding domain"/>
    <property type="match status" value="1"/>
</dbReference>
<dbReference type="Pfam" id="PF09388">
    <property type="entry name" value="SpoOE-like"/>
    <property type="match status" value="1"/>
</dbReference>